<organism evidence="17">
    <name type="scientific">Dendroctonus ponderosae</name>
    <name type="common">Mountain pine beetle</name>
    <dbReference type="NCBI Taxonomy" id="77166"/>
    <lineage>
        <taxon>Eukaryota</taxon>
        <taxon>Metazoa</taxon>
        <taxon>Ecdysozoa</taxon>
        <taxon>Arthropoda</taxon>
        <taxon>Hexapoda</taxon>
        <taxon>Insecta</taxon>
        <taxon>Pterygota</taxon>
        <taxon>Neoptera</taxon>
        <taxon>Endopterygota</taxon>
        <taxon>Coleoptera</taxon>
        <taxon>Polyphaga</taxon>
        <taxon>Cucujiformia</taxon>
        <taxon>Curculionidae</taxon>
        <taxon>Scolytinae</taxon>
        <taxon>Dendroctonus</taxon>
    </lineage>
</organism>
<dbReference type="InterPro" id="IPR036918">
    <property type="entry name" value="Pyrv_Knase_C_sf"/>
</dbReference>
<evidence type="ECO:0000256" key="5">
    <source>
        <dbReference type="ARBA" id="ARBA00022679"/>
    </source>
</evidence>
<dbReference type="SUPFAM" id="SSF50800">
    <property type="entry name" value="PK beta-barrel domain-like"/>
    <property type="match status" value="1"/>
</dbReference>
<dbReference type="PANTHER" id="PTHR11817">
    <property type="entry name" value="PYRUVATE KINASE"/>
    <property type="match status" value="1"/>
</dbReference>
<dbReference type="GO" id="GO:0016301">
    <property type="term" value="F:kinase activity"/>
    <property type="evidence" value="ECO:0007669"/>
    <property type="project" value="UniProtKB-KW"/>
</dbReference>
<dbReference type="FunFam" id="2.40.33.10:FF:000001">
    <property type="entry name" value="Pyruvate kinase"/>
    <property type="match status" value="1"/>
</dbReference>
<evidence type="ECO:0000256" key="2">
    <source>
        <dbReference type="ARBA" id="ARBA00004997"/>
    </source>
</evidence>
<keyword evidence="19" id="KW-1185">Reference proteome</keyword>
<reference evidence="17 19" key="1">
    <citation type="journal article" date="2013" name="Genome Biol.">
        <title>Draft genome of the mountain pine beetle, Dendroctonus ponderosae Hopkins, a major forest pest.</title>
        <authorList>
            <person name="Keeling C.I."/>
            <person name="Yuen M.M."/>
            <person name="Liao N.Y."/>
            <person name="Docking T.R."/>
            <person name="Chan S.K."/>
            <person name="Taylor G.A."/>
            <person name="Palmquist D.L."/>
            <person name="Jackman S.D."/>
            <person name="Nguyen A."/>
            <person name="Li M."/>
            <person name="Henderson H."/>
            <person name="Janes J.K."/>
            <person name="Zhao Y."/>
            <person name="Pandoh P."/>
            <person name="Moore R."/>
            <person name="Sperling F.A."/>
            <person name="Huber D.P."/>
            <person name="Birol I."/>
            <person name="Jones S.J."/>
            <person name="Bohlmann J."/>
        </authorList>
    </citation>
    <scope>NUCLEOTIDE SEQUENCE</scope>
</reference>
<dbReference type="Pfam" id="PF02887">
    <property type="entry name" value="PK_C"/>
    <property type="match status" value="1"/>
</dbReference>
<dbReference type="OMA" id="KLPWMVE"/>
<evidence type="ECO:0000256" key="8">
    <source>
        <dbReference type="ARBA" id="ARBA00022777"/>
    </source>
</evidence>
<feature type="domain" description="Pyruvate kinase C-terminal" evidence="16">
    <location>
        <begin position="413"/>
        <end position="529"/>
    </location>
</feature>
<keyword evidence="10 14" id="KW-0460">Magnesium</keyword>
<dbReference type="InterPro" id="IPR015813">
    <property type="entry name" value="Pyrv/PenolPyrv_kinase-like_dom"/>
</dbReference>
<dbReference type="InterPro" id="IPR015806">
    <property type="entry name" value="Pyrv_Knase_insert_dom_sf"/>
</dbReference>
<dbReference type="UniPathway" id="UPA00109">
    <property type="reaction ID" value="UER00188"/>
</dbReference>
<evidence type="ECO:0000259" key="15">
    <source>
        <dbReference type="Pfam" id="PF00224"/>
    </source>
</evidence>
<dbReference type="Proteomes" id="UP000019118">
    <property type="component" value="Unassembled WGS sequence"/>
</dbReference>
<gene>
    <name evidence="18" type="primary">109544694</name>
    <name evidence="17" type="ORF">YQE_12212</name>
</gene>
<evidence type="ECO:0000313" key="17">
    <source>
        <dbReference type="EMBL" id="ENN71287.1"/>
    </source>
</evidence>
<keyword evidence="9" id="KW-0067">ATP-binding</keyword>
<dbReference type="EC" id="2.7.1.40" evidence="4 14"/>
<protein>
    <recommendedName>
        <fullName evidence="4 14">Pyruvate kinase</fullName>
        <ecNumber evidence="4 14">2.7.1.40</ecNumber>
    </recommendedName>
</protein>
<comment type="pathway">
    <text evidence="2 14">Carbohydrate degradation; glycolysis; pyruvate from D-glyceraldehyde 3-phosphate: step 5/5.</text>
</comment>
<evidence type="ECO:0000259" key="16">
    <source>
        <dbReference type="Pfam" id="PF02887"/>
    </source>
</evidence>
<comment type="catalytic activity">
    <reaction evidence="13">
        <text>pyruvate + ATP = phosphoenolpyruvate + ADP + H(+)</text>
        <dbReference type="Rhea" id="RHEA:18157"/>
        <dbReference type="ChEBI" id="CHEBI:15361"/>
        <dbReference type="ChEBI" id="CHEBI:15378"/>
        <dbReference type="ChEBI" id="CHEBI:30616"/>
        <dbReference type="ChEBI" id="CHEBI:58702"/>
        <dbReference type="ChEBI" id="CHEBI:456216"/>
        <dbReference type="EC" id="2.7.1.40"/>
    </reaction>
    <physiologicalReaction direction="right-to-left" evidence="13">
        <dbReference type="Rhea" id="RHEA:18159"/>
    </physiologicalReaction>
</comment>
<evidence type="ECO:0000256" key="7">
    <source>
        <dbReference type="ARBA" id="ARBA00022741"/>
    </source>
</evidence>
<proteinExistence type="inferred from homology"/>
<feature type="domain" description="Pyruvate kinase barrel" evidence="15">
    <location>
        <begin position="55"/>
        <end position="366"/>
    </location>
</feature>
<dbReference type="SUPFAM" id="SSF51621">
    <property type="entry name" value="Phosphoenolpyruvate/pyruvate domain"/>
    <property type="match status" value="1"/>
</dbReference>
<sequence>MDPYNPDCPKLPWMVEFFKSEDGEVLNNQLEAAFASTALSHLSSLSMKSKASVFRASQLVCTLPLNATCHTIEELMSLGMSVARITVPGNQKDKILEMIAKVRVLTERFSKKIGRIYPLALAIDVRGPEIRIGKLEKNRDSLYLPKGKLTALTSDEAYEEFVNEDMIFVDYQKLSEIIQPGDKVLIDYGALHLSAIEVAESIVKCIVEKAGTLIGRSSVIIPNAPVDLPVISSEDMDILKLAIDNHIDYIVVSGIYSKENISDIKRLVGGVDTLQILTKIENSMAVDNINEIIDESDGVCIDCERLLFDIPKEKVFLVQKSILAKCNLKGIPVICSTNIADVTTLSKSEVCDIANCIIDGADGLLINQSVCTKEIVKEVSVICKEAEPAVYQRQIFNELIYNIPTPNESIYSLCISAVEASLKTSAAAIICLTTSGRTAKLISRFKPRCPLIVITRYPRVARLLRLYKSIDPIIYLKAFSGNYDHDLEDRVQLGITYGKLMGYIKMGDSLVTVTGSRPEAGIPNSMKILYASDYDTLLNKIRY</sequence>
<evidence type="ECO:0000256" key="3">
    <source>
        <dbReference type="ARBA" id="ARBA00008663"/>
    </source>
</evidence>
<dbReference type="InterPro" id="IPR015795">
    <property type="entry name" value="Pyrv_Knase_C"/>
</dbReference>
<dbReference type="Gene3D" id="2.40.33.10">
    <property type="entry name" value="PK beta-barrel domain-like"/>
    <property type="match status" value="1"/>
</dbReference>
<comment type="similarity">
    <text evidence="3 14">Belongs to the pyruvate kinase family.</text>
</comment>
<keyword evidence="5 14" id="KW-0808">Transferase</keyword>
<evidence type="ECO:0000256" key="13">
    <source>
        <dbReference type="ARBA" id="ARBA00048967"/>
    </source>
</evidence>
<dbReference type="InterPro" id="IPR015793">
    <property type="entry name" value="Pyrv_Knase_brl"/>
</dbReference>
<dbReference type="Pfam" id="PF00224">
    <property type="entry name" value="PK"/>
    <property type="match status" value="1"/>
</dbReference>
<dbReference type="Gene3D" id="3.40.1380.20">
    <property type="entry name" value="Pyruvate kinase, C-terminal domain"/>
    <property type="match status" value="1"/>
</dbReference>
<dbReference type="GO" id="GO:0005524">
    <property type="term" value="F:ATP binding"/>
    <property type="evidence" value="ECO:0007669"/>
    <property type="project" value="UniProtKB-KW"/>
</dbReference>
<evidence type="ECO:0000256" key="11">
    <source>
        <dbReference type="ARBA" id="ARBA00023152"/>
    </source>
</evidence>
<dbReference type="GO" id="GO:0030955">
    <property type="term" value="F:potassium ion binding"/>
    <property type="evidence" value="ECO:0007669"/>
    <property type="project" value="InterPro"/>
</dbReference>
<dbReference type="SUPFAM" id="SSF52935">
    <property type="entry name" value="PK C-terminal domain-like"/>
    <property type="match status" value="1"/>
</dbReference>
<dbReference type="InterPro" id="IPR040442">
    <property type="entry name" value="Pyrv_kinase-like_dom_sf"/>
</dbReference>
<dbReference type="GO" id="GO:0000287">
    <property type="term" value="F:magnesium ion binding"/>
    <property type="evidence" value="ECO:0007669"/>
    <property type="project" value="InterPro"/>
</dbReference>
<keyword evidence="11 14" id="KW-0324">Glycolysis</keyword>
<keyword evidence="7" id="KW-0547">Nucleotide-binding</keyword>
<dbReference type="AlphaFoldDB" id="N6TYB5"/>
<evidence type="ECO:0000256" key="9">
    <source>
        <dbReference type="ARBA" id="ARBA00022840"/>
    </source>
</evidence>
<keyword evidence="8 14" id="KW-0418">Kinase</keyword>
<feature type="non-terminal residue" evidence="17">
    <location>
        <position position="1"/>
    </location>
</feature>
<evidence type="ECO:0000313" key="18">
    <source>
        <dbReference type="EnsemblMetazoa" id="XP_019770577.1"/>
    </source>
</evidence>
<dbReference type="GO" id="GO:0004743">
    <property type="term" value="F:pyruvate kinase activity"/>
    <property type="evidence" value="ECO:0007669"/>
    <property type="project" value="UniProtKB-EC"/>
</dbReference>
<evidence type="ECO:0000256" key="6">
    <source>
        <dbReference type="ARBA" id="ARBA00022723"/>
    </source>
</evidence>
<dbReference type="OrthoDB" id="108365at2759"/>
<dbReference type="Gene3D" id="3.20.20.60">
    <property type="entry name" value="Phosphoenolpyruvate-binding domains"/>
    <property type="match status" value="1"/>
</dbReference>
<name>N6TYB5_DENPD</name>
<evidence type="ECO:0000313" key="19">
    <source>
        <dbReference type="Proteomes" id="UP000019118"/>
    </source>
</evidence>
<dbReference type="HOGENOM" id="CLU_015439_0_1_1"/>
<keyword evidence="6" id="KW-0479">Metal-binding</keyword>
<evidence type="ECO:0000256" key="12">
    <source>
        <dbReference type="ARBA" id="ARBA00023317"/>
    </source>
</evidence>
<dbReference type="PRINTS" id="PR01050">
    <property type="entry name" value="PYRUVTKNASE"/>
</dbReference>
<comment type="cofactor">
    <cofactor evidence="1">
        <name>K(+)</name>
        <dbReference type="ChEBI" id="CHEBI:29103"/>
    </cofactor>
</comment>
<keyword evidence="12" id="KW-0670">Pyruvate</keyword>
<evidence type="ECO:0000256" key="10">
    <source>
        <dbReference type="ARBA" id="ARBA00022842"/>
    </source>
</evidence>
<dbReference type="EMBL" id="KB741277">
    <property type="protein sequence ID" value="ENN71287.1"/>
    <property type="molecule type" value="Genomic_DNA"/>
</dbReference>
<evidence type="ECO:0000256" key="1">
    <source>
        <dbReference type="ARBA" id="ARBA00001958"/>
    </source>
</evidence>
<accession>N6TYB5</accession>
<evidence type="ECO:0000256" key="4">
    <source>
        <dbReference type="ARBA" id="ARBA00012142"/>
    </source>
</evidence>
<dbReference type="InterPro" id="IPR011037">
    <property type="entry name" value="Pyrv_Knase-like_insert_dom_sf"/>
</dbReference>
<dbReference type="KEGG" id="dpa:109544694"/>
<evidence type="ECO:0000256" key="14">
    <source>
        <dbReference type="RuleBase" id="RU000504"/>
    </source>
</evidence>
<dbReference type="EnsemblMetazoa" id="XM_019915018.1">
    <property type="protein sequence ID" value="XP_019770577.1"/>
    <property type="gene ID" value="LOC109544694"/>
</dbReference>
<dbReference type="InterPro" id="IPR001697">
    <property type="entry name" value="Pyr_Knase"/>
</dbReference>
<reference evidence="18" key="2">
    <citation type="submission" date="2024-08" db="UniProtKB">
        <authorList>
            <consortium name="EnsemblMetazoa"/>
        </authorList>
    </citation>
    <scope>IDENTIFICATION</scope>
</reference>